<feature type="compositionally biased region" description="Basic and acidic residues" evidence="5">
    <location>
        <begin position="755"/>
        <end position="780"/>
    </location>
</feature>
<dbReference type="PANTHER" id="PTHR35936">
    <property type="entry name" value="MEMBRANE-BOUND LYTIC MUREIN TRANSGLYCOSYLASE F"/>
    <property type="match status" value="1"/>
</dbReference>
<dbReference type="Gene3D" id="1.10.530.10">
    <property type="match status" value="1"/>
</dbReference>
<evidence type="ECO:0000256" key="6">
    <source>
        <dbReference type="SAM" id="Phobius"/>
    </source>
</evidence>
<evidence type="ECO:0000256" key="4">
    <source>
        <dbReference type="ARBA" id="ARBA00023237"/>
    </source>
</evidence>
<dbReference type="PROSITE" id="PS51257">
    <property type="entry name" value="PROKAR_LIPOPROTEIN"/>
    <property type="match status" value="1"/>
</dbReference>
<evidence type="ECO:0000313" key="9">
    <source>
        <dbReference type="Proteomes" id="UP000184170"/>
    </source>
</evidence>
<protein>
    <submittedName>
        <fullName evidence="8">Membrane-bound lytic murein transglycosylase F</fullName>
    </submittedName>
</protein>
<reference evidence="9" key="1">
    <citation type="submission" date="2016-11" db="EMBL/GenBank/DDBJ databases">
        <authorList>
            <person name="Varghese N."/>
            <person name="Submissions S."/>
        </authorList>
    </citation>
    <scope>NUCLEOTIDE SEQUENCE [LARGE SCALE GENOMIC DNA]</scope>
    <source>
        <strain evidence="9">CGMCC 1.7063</strain>
    </source>
</reference>
<dbReference type="STRING" id="494016.SAMN04487965_0827"/>
<dbReference type="InterPro" id="IPR023346">
    <property type="entry name" value="Lysozyme-like_dom_sf"/>
</dbReference>
<dbReference type="SUPFAM" id="SSF53850">
    <property type="entry name" value="Periplasmic binding protein-like II"/>
    <property type="match status" value="2"/>
</dbReference>
<keyword evidence="9" id="KW-1185">Reference proteome</keyword>
<dbReference type="EMBL" id="FQVA01000001">
    <property type="protein sequence ID" value="SHE86832.1"/>
    <property type="molecule type" value="Genomic_DNA"/>
</dbReference>
<dbReference type="GO" id="GO:0009279">
    <property type="term" value="C:cell outer membrane"/>
    <property type="evidence" value="ECO:0007669"/>
    <property type="project" value="UniProtKB-SubCell"/>
</dbReference>
<evidence type="ECO:0000256" key="1">
    <source>
        <dbReference type="ARBA" id="ARBA00004339"/>
    </source>
</evidence>
<dbReference type="CDD" id="cd13403">
    <property type="entry name" value="MLTF-like"/>
    <property type="match status" value="1"/>
</dbReference>
<dbReference type="Proteomes" id="UP000184170">
    <property type="component" value="Unassembled WGS sequence"/>
</dbReference>
<dbReference type="SMART" id="SM00062">
    <property type="entry name" value="PBPb"/>
    <property type="match status" value="2"/>
</dbReference>
<evidence type="ECO:0000256" key="5">
    <source>
        <dbReference type="SAM" id="MobiDB-lite"/>
    </source>
</evidence>
<proteinExistence type="inferred from homology"/>
<comment type="subcellular location">
    <subcellularLocation>
        <location evidence="1">Cell outer membrane</location>
        <topology evidence="1">Peripheral membrane protein</topology>
    </subcellularLocation>
</comment>
<keyword evidence="4" id="KW-0998">Cell outer membrane</keyword>
<dbReference type="PANTHER" id="PTHR35936:SF32">
    <property type="entry name" value="MEMBRANE-BOUND LYTIC MUREIN TRANSGLYCOSYLASE F"/>
    <property type="match status" value="1"/>
</dbReference>
<dbReference type="InterPro" id="IPR001638">
    <property type="entry name" value="Solute-binding_3/MltF_N"/>
</dbReference>
<dbReference type="Pfam" id="PF01464">
    <property type="entry name" value="SLT"/>
    <property type="match status" value="1"/>
</dbReference>
<evidence type="ECO:0000259" key="7">
    <source>
        <dbReference type="SMART" id="SM00062"/>
    </source>
</evidence>
<feature type="transmembrane region" description="Helical" evidence="6">
    <location>
        <begin position="7"/>
        <end position="26"/>
    </location>
</feature>
<feature type="region of interest" description="Disordered" evidence="5">
    <location>
        <begin position="35"/>
        <end position="73"/>
    </location>
</feature>
<evidence type="ECO:0000313" key="8">
    <source>
        <dbReference type="EMBL" id="SHE86832.1"/>
    </source>
</evidence>
<comment type="similarity">
    <text evidence="2">Belongs to the bacterial solute-binding protein 3 family.</text>
</comment>
<dbReference type="SUPFAM" id="SSF53955">
    <property type="entry name" value="Lysozyme-like"/>
    <property type="match status" value="1"/>
</dbReference>
<dbReference type="Gene3D" id="3.40.190.10">
    <property type="entry name" value="Periplasmic binding protein-like II"/>
    <property type="match status" value="4"/>
</dbReference>
<feature type="domain" description="Solute-binding protein family 3/N-terminal" evidence="7">
    <location>
        <begin position="330"/>
        <end position="555"/>
    </location>
</feature>
<organism evidence="8 9">
    <name type="scientific">Microbulbifer donghaiensis</name>
    <dbReference type="NCBI Taxonomy" id="494016"/>
    <lineage>
        <taxon>Bacteria</taxon>
        <taxon>Pseudomonadati</taxon>
        <taxon>Pseudomonadota</taxon>
        <taxon>Gammaproteobacteria</taxon>
        <taxon>Cellvibrionales</taxon>
        <taxon>Microbulbiferaceae</taxon>
        <taxon>Microbulbifer</taxon>
    </lineage>
</organism>
<keyword evidence="6" id="KW-0812">Transmembrane</keyword>
<dbReference type="InterPro" id="IPR008258">
    <property type="entry name" value="Transglycosylase_SLT_dom_1"/>
</dbReference>
<name>A0A1M4X0W0_9GAMM</name>
<feature type="domain" description="Solute-binding protein family 3/N-terminal" evidence="7">
    <location>
        <begin position="119"/>
        <end position="323"/>
    </location>
</feature>
<dbReference type="AlphaFoldDB" id="A0A1M4X0W0"/>
<accession>A0A1M4X0W0</accession>
<evidence type="ECO:0000256" key="2">
    <source>
        <dbReference type="ARBA" id="ARBA00010333"/>
    </source>
</evidence>
<keyword evidence="6" id="KW-1133">Transmembrane helix</keyword>
<dbReference type="CDD" id="cd01009">
    <property type="entry name" value="PBP2_YfhD_N"/>
    <property type="match status" value="1"/>
</dbReference>
<sequence length="780" mass="88268">MQKCHRTVHTYTWILLIVSVMIFAVAGCGKQERAADGEAAVAERQETREESRAESRAEEKPTAKRAKREEAPAPDSRDAYYRFINYIETGDLLDIRKHGTIRFVSLSGASEDQLPREGVVTLRHFELANKLADRLKLKAKWVRARTPDEAIELLIAGKADILAYNLTITEPRKELINFSIPVRHTRQKLITGASGPDISDPAQLKDIEFIVPAGSSNLPTAQRLIEEHPEANLSMQQVVVYGDRDILVDLINEKNNRVAILDDYIAEDLNSYRDDLRIGADVTDVENIAWGLRKDSKLLLTTTNNFLTRNLVKAQDERLGDWKDIKKSGVVRLLTYNGPTTYFLWKGLLMGFDYDLAVAFAEKHKLQLQVVVVPYDESLVDWLKAGRGDFAGASITITEERKKDGISFTTSYMETPEQVVSNKQRAPIEKVQDLAGRTLTLRAYSSFMPTAQAIKDSGIDVKIKVAPPGMSQSQIFNMVAEGLLDATIADSDNAKIEASLQPDLVTGTLLGDPKPQGWMVVTRNWHLLQNLNKFLKDYRESKEYAQKFKAYFEPNKRFTQRVRARIIPGQDLSPFDNLVKASALDYDFDWRLVTAQMWQESNFNPKAVSPVGAQGLMQVMPATAREMGFPPPLFDPERGIKAGVKYLNWVRNRFDPTLPVANKLWFILASYNAGYGHLLDAQRLAEQLGLDPNVWFDNVEVAMLKLAEPQYFKKARYGYVRGSEPVQYVRNISNLYKAYVEVATGEVAVRPPLRKKPEQKPQREPRIPEIDYGDRERVSD</sequence>
<keyword evidence="3" id="KW-0732">Signal</keyword>
<evidence type="ECO:0000256" key="3">
    <source>
        <dbReference type="ARBA" id="ARBA00022729"/>
    </source>
</evidence>
<gene>
    <name evidence="8" type="ORF">SAMN04487965_0827</name>
</gene>
<keyword evidence="6" id="KW-0472">Membrane</keyword>
<dbReference type="Pfam" id="PF00497">
    <property type="entry name" value="SBP_bac_3"/>
    <property type="match status" value="2"/>
</dbReference>
<feature type="region of interest" description="Disordered" evidence="5">
    <location>
        <begin position="751"/>
        <end position="780"/>
    </location>
</feature>